<reference evidence="2" key="1">
    <citation type="submission" date="2020-08" db="EMBL/GenBank/DDBJ databases">
        <title>Ramlibacter sp. USB13 16S ribosomal RNA gene genome sequencing and assembly.</title>
        <authorList>
            <person name="Kang M."/>
        </authorList>
    </citation>
    <scope>NUCLEOTIDE SEQUENCE</scope>
    <source>
        <strain evidence="2">USB13</strain>
    </source>
</reference>
<feature type="transmembrane region" description="Helical" evidence="1">
    <location>
        <begin position="37"/>
        <end position="57"/>
    </location>
</feature>
<keyword evidence="3" id="KW-1185">Reference proteome</keyword>
<organism evidence="2 3">
    <name type="scientific">Ramlibacter cellulosilyticus</name>
    <dbReference type="NCBI Taxonomy" id="2764187"/>
    <lineage>
        <taxon>Bacteria</taxon>
        <taxon>Pseudomonadati</taxon>
        <taxon>Pseudomonadota</taxon>
        <taxon>Betaproteobacteria</taxon>
        <taxon>Burkholderiales</taxon>
        <taxon>Comamonadaceae</taxon>
        <taxon>Ramlibacter</taxon>
    </lineage>
</organism>
<evidence type="ECO:0000313" key="3">
    <source>
        <dbReference type="Proteomes" id="UP000608513"/>
    </source>
</evidence>
<proteinExistence type="predicted"/>
<feature type="transmembrane region" description="Helical" evidence="1">
    <location>
        <begin position="6"/>
        <end position="25"/>
    </location>
</feature>
<comment type="caution">
    <text evidence="2">The sequence shown here is derived from an EMBL/GenBank/DDBJ whole genome shotgun (WGS) entry which is preliminary data.</text>
</comment>
<keyword evidence="1" id="KW-0472">Membrane</keyword>
<dbReference type="AlphaFoldDB" id="A0A923MW02"/>
<protein>
    <submittedName>
        <fullName evidence="2">Uncharacterized protein</fullName>
    </submittedName>
</protein>
<sequence length="95" mass="9731">MTLRATPITAALTGAISAVLWPLAWSRFGGAGASFSMELMLATLLLIALPAHAFVVGFGYRHAPAAGKLDVALLQRLGAWLLAAAVTAAVMAAAR</sequence>
<dbReference type="Proteomes" id="UP000608513">
    <property type="component" value="Unassembled WGS sequence"/>
</dbReference>
<evidence type="ECO:0000256" key="1">
    <source>
        <dbReference type="SAM" id="Phobius"/>
    </source>
</evidence>
<evidence type="ECO:0000313" key="2">
    <source>
        <dbReference type="EMBL" id="MBC5786106.1"/>
    </source>
</evidence>
<feature type="transmembrane region" description="Helical" evidence="1">
    <location>
        <begin position="77"/>
        <end position="94"/>
    </location>
</feature>
<gene>
    <name evidence="2" type="ORF">H8N03_24420</name>
</gene>
<keyword evidence="1" id="KW-0812">Transmembrane</keyword>
<keyword evidence="1" id="KW-1133">Transmembrane helix</keyword>
<accession>A0A923MW02</accession>
<dbReference type="EMBL" id="JACORT010000014">
    <property type="protein sequence ID" value="MBC5786106.1"/>
    <property type="molecule type" value="Genomic_DNA"/>
</dbReference>
<name>A0A923MW02_9BURK</name>
<dbReference type="RefSeq" id="WP_187078847.1">
    <property type="nucleotide sequence ID" value="NZ_JACORT010000014.1"/>
</dbReference>